<reference evidence="1" key="1">
    <citation type="submission" date="2023-03" db="EMBL/GenBank/DDBJ databases">
        <title>Massive genome expansion in bonnet fungi (Mycena s.s.) driven by repeated elements and novel gene families across ecological guilds.</title>
        <authorList>
            <consortium name="Lawrence Berkeley National Laboratory"/>
            <person name="Harder C.B."/>
            <person name="Miyauchi S."/>
            <person name="Viragh M."/>
            <person name="Kuo A."/>
            <person name="Thoen E."/>
            <person name="Andreopoulos B."/>
            <person name="Lu D."/>
            <person name="Skrede I."/>
            <person name="Drula E."/>
            <person name="Henrissat B."/>
            <person name="Morin E."/>
            <person name="Kohler A."/>
            <person name="Barry K."/>
            <person name="LaButti K."/>
            <person name="Morin E."/>
            <person name="Salamov A."/>
            <person name="Lipzen A."/>
            <person name="Mereny Z."/>
            <person name="Hegedus B."/>
            <person name="Baldrian P."/>
            <person name="Stursova M."/>
            <person name="Weitz H."/>
            <person name="Taylor A."/>
            <person name="Grigoriev I.V."/>
            <person name="Nagy L.G."/>
            <person name="Martin F."/>
            <person name="Kauserud H."/>
        </authorList>
    </citation>
    <scope>NUCLEOTIDE SEQUENCE</scope>
    <source>
        <strain evidence="1">CBHHK200</strain>
    </source>
</reference>
<protein>
    <submittedName>
        <fullName evidence="1">Uncharacterized protein</fullName>
    </submittedName>
</protein>
<name>A0AAD6X174_9AGAR</name>
<keyword evidence="2" id="KW-1185">Reference proteome</keyword>
<comment type="caution">
    <text evidence="1">The sequence shown here is derived from an EMBL/GenBank/DDBJ whole genome shotgun (WGS) entry which is preliminary data.</text>
</comment>
<dbReference type="Proteomes" id="UP001218188">
    <property type="component" value="Unassembled WGS sequence"/>
</dbReference>
<dbReference type="AlphaFoldDB" id="A0AAD6X174"/>
<evidence type="ECO:0000313" key="2">
    <source>
        <dbReference type="Proteomes" id="UP001218188"/>
    </source>
</evidence>
<sequence length="131" mass="14230">MCRPSSPAAHRKAGPTFSTLCVLGCHGPEPDGLAAKAESHIGRTRCGPRLLAEPAQKSTTLRRVVSRCGFYSDGIFVARYKAPELEVHARGVWLWAHTAGAVFAHGWIGWGRFAFGLGGDMRSRFESALQH</sequence>
<proteinExistence type="predicted"/>
<gene>
    <name evidence="1" type="ORF">C8F04DRAFT_1184747</name>
</gene>
<dbReference type="EMBL" id="JARJCM010000070">
    <property type="protein sequence ID" value="KAJ7032797.1"/>
    <property type="molecule type" value="Genomic_DNA"/>
</dbReference>
<evidence type="ECO:0000313" key="1">
    <source>
        <dbReference type="EMBL" id="KAJ7032797.1"/>
    </source>
</evidence>
<organism evidence="1 2">
    <name type="scientific">Mycena alexandri</name>
    <dbReference type="NCBI Taxonomy" id="1745969"/>
    <lineage>
        <taxon>Eukaryota</taxon>
        <taxon>Fungi</taxon>
        <taxon>Dikarya</taxon>
        <taxon>Basidiomycota</taxon>
        <taxon>Agaricomycotina</taxon>
        <taxon>Agaricomycetes</taxon>
        <taxon>Agaricomycetidae</taxon>
        <taxon>Agaricales</taxon>
        <taxon>Marasmiineae</taxon>
        <taxon>Mycenaceae</taxon>
        <taxon>Mycena</taxon>
    </lineage>
</organism>
<accession>A0AAD6X174</accession>